<evidence type="ECO:0000313" key="1">
    <source>
        <dbReference type="EMBL" id="EUA61518.1"/>
    </source>
</evidence>
<evidence type="ECO:0000313" key="2">
    <source>
        <dbReference type="Proteomes" id="UP000021210"/>
    </source>
</evidence>
<dbReference type="EMBL" id="JAOH01000002">
    <property type="protein sequence ID" value="EUA61518.1"/>
    <property type="molecule type" value="Genomic_DNA"/>
</dbReference>
<dbReference type="AlphaFoldDB" id="A0A829QEZ9"/>
<dbReference type="Proteomes" id="UP000021210">
    <property type="component" value="Unassembled WGS sequence"/>
</dbReference>
<proteinExistence type="predicted"/>
<name>A0A829QEZ9_9MYCO</name>
<protein>
    <submittedName>
        <fullName evidence="1">Uncharacterized protein</fullName>
    </submittedName>
</protein>
<comment type="caution">
    <text evidence="1">The sequence shown here is derived from an EMBL/GenBank/DDBJ whole genome shotgun (WGS) entry which is preliminary data.</text>
</comment>
<sequence>MLAAASEGEQASVVLDYQLAPNTTTRTIWTVIEGTSRPDETVLVVTHTDGVNVIEENGHIAAVAMARAAALNPPNAPLFSSSLQATCGSLRSRPKVKPLNAS</sequence>
<gene>
    <name evidence="1" type="ORF">I542_1657</name>
</gene>
<reference evidence="1 2" key="1">
    <citation type="submission" date="2013-12" db="EMBL/GenBank/DDBJ databases">
        <authorList>
            <person name="Zelazny A."/>
            <person name="Olivier K."/>
            <person name="Holland S."/>
            <person name="Lenaerts A."/>
            <person name="Ordway D."/>
            <person name="DeGroote M.A."/>
            <person name="Parker T."/>
            <person name="Sizemore C."/>
            <person name="Tallon L.J."/>
            <person name="Sadzewicz L.K."/>
            <person name="Sengamalay N."/>
            <person name="Fraser C.M."/>
            <person name="Hine E."/>
            <person name="Shefchek K.A."/>
            <person name="Das S.P."/>
            <person name="Tettelin H."/>
        </authorList>
    </citation>
    <scope>NUCLEOTIDE SEQUENCE [LARGE SCALE GENOMIC DNA]</scope>
    <source>
        <strain evidence="1 2">1948</strain>
    </source>
</reference>
<accession>A0A829QEZ9</accession>
<organism evidence="1 2">
    <name type="scientific">Mycobacteroides abscessus 1948</name>
    <dbReference type="NCBI Taxonomy" id="1299323"/>
    <lineage>
        <taxon>Bacteria</taxon>
        <taxon>Bacillati</taxon>
        <taxon>Actinomycetota</taxon>
        <taxon>Actinomycetes</taxon>
        <taxon>Mycobacteriales</taxon>
        <taxon>Mycobacteriaceae</taxon>
        <taxon>Mycobacteroides</taxon>
        <taxon>Mycobacteroides abscessus</taxon>
    </lineage>
</organism>